<accession>A0A5C1QEN9</accession>
<feature type="transmembrane region" description="Helical" evidence="1">
    <location>
        <begin position="6"/>
        <end position="23"/>
    </location>
</feature>
<feature type="transmembrane region" description="Helical" evidence="1">
    <location>
        <begin position="50"/>
        <end position="68"/>
    </location>
</feature>
<proteinExistence type="predicted"/>
<sequence>MLIFVISAVVYFGIVTFIAQGMAPQEYNSRSNTLNELACQSYENRSTMQWGFKGLGIIIFAGIIVNINDAVNEPYYYVPLGFFSIFTYLSGVFSTKPFEHLVFYSIKEFKLNSLFNQLSGLSISLLIVMKLFVELGSLNRVINIMVLILNLYLSIQVGRKSINRGVYQRALYFISFLWLIYANSVMMN</sequence>
<dbReference type="Proteomes" id="UP000323824">
    <property type="component" value="Chromosome"/>
</dbReference>
<name>A0A5C1QEN9_9SPIO</name>
<feature type="transmembrane region" description="Helical" evidence="1">
    <location>
        <begin position="138"/>
        <end position="158"/>
    </location>
</feature>
<reference evidence="2 3" key="2">
    <citation type="submission" date="2019-09" db="EMBL/GenBank/DDBJ databases">
        <title>Complete Genome Sequence and Methylome Analysis of free living Spirochaetas.</title>
        <authorList>
            <person name="Leshcheva N."/>
            <person name="Mikheeva N."/>
        </authorList>
    </citation>
    <scope>NUCLEOTIDE SEQUENCE [LARGE SCALE GENOMIC DNA]</scope>
    <source>
        <strain evidence="2 3">P</strain>
    </source>
</reference>
<evidence type="ECO:0000313" key="2">
    <source>
        <dbReference type="EMBL" id="QEN04692.1"/>
    </source>
</evidence>
<feature type="transmembrane region" description="Helical" evidence="1">
    <location>
        <begin position="170"/>
        <end position="187"/>
    </location>
</feature>
<keyword evidence="1" id="KW-0812">Transmembrane</keyword>
<keyword evidence="1" id="KW-0472">Membrane</keyword>
<keyword evidence="1" id="KW-1133">Transmembrane helix</keyword>
<gene>
    <name evidence="2" type="ORF">EW093_08225</name>
</gene>
<dbReference type="AlphaFoldDB" id="A0A5C1QEN9"/>
<evidence type="ECO:0000313" key="3">
    <source>
        <dbReference type="Proteomes" id="UP000323824"/>
    </source>
</evidence>
<reference evidence="2 3" key="1">
    <citation type="submission" date="2019-02" db="EMBL/GenBank/DDBJ databases">
        <authorList>
            <person name="Fomenkov A."/>
            <person name="Dubinina G."/>
            <person name="Grabovich M."/>
            <person name="Vincze T."/>
            <person name="Roberts R.J."/>
        </authorList>
    </citation>
    <scope>NUCLEOTIDE SEQUENCE [LARGE SCALE GENOMIC DNA]</scope>
    <source>
        <strain evidence="2 3">P</strain>
    </source>
</reference>
<dbReference type="EMBL" id="CP035807">
    <property type="protein sequence ID" value="QEN04692.1"/>
    <property type="molecule type" value="Genomic_DNA"/>
</dbReference>
<organism evidence="2 3">
    <name type="scientific">Thiospirochaeta perfilievii</name>
    <dbReference type="NCBI Taxonomy" id="252967"/>
    <lineage>
        <taxon>Bacteria</taxon>
        <taxon>Pseudomonadati</taxon>
        <taxon>Spirochaetota</taxon>
        <taxon>Spirochaetia</taxon>
        <taxon>Spirochaetales</taxon>
        <taxon>Spirochaetaceae</taxon>
        <taxon>Thiospirochaeta</taxon>
    </lineage>
</organism>
<evidence type="ECO:0000256" key="1">
    <source>
        <dbReference type="SAM" id="Phobius"/>
    </source>
</evidence>
<keyword evidence="3" id="KW-1185">Reference proteome</keyword>
<evidence type="ECO:0008006" key="4">
    <source>
        <dbReference type="Google" id="ProtNLM"/>
    </source>
</evidence>
<dbReference type="KEGG" id="sper:EW093_08225"/>
<feature type="transmembrane region" description="Helical" evidence="1">
    <location>
        <begin position="74"/>
        <end position="93"/>
    </location>
</feature>
<protein>
    <recommendedName>
        <fullName evidence="4">DUF998 domain-containing protein</fullName>
    </recommendedName>
</protein>
<dbReference type="RefSeq" id="WP_149567935.1">
    <property type="nucleotide sequence ID" value="NZ_CP035807.1"/>
</dbReference>